<evidence type="ECO:0000313" key="3">
    <source>
        <dbReference type="Proteomes" id="UP000015241"/>
    </source>
</evidence>
<organism evidence="2 3">
    <name type="scientific">Fomitopsis schrenkii</name>
    <name type="common">Brown rot fungus</name>
    <dbReference type="NCBI Taxonomy" id="2126942"/>
    <lineage>
        <taxon>Eukaryota</taxon>
        <taxon>Fungi</taxon>
        <taxon>Dikarya</taxon>
        <taxon>Basidiomycota</taxon>
        <taxon>Agaricomycotina</taxon>
        <taxon>Agaricomycetes</taxon>
        <taxon>Polyporales</taxon>
        <taxon>Fomitopsis</taxon>
    </lineage>
</organism>
<dbReference type="HOGENOM" id="CLU_005562_0_1_1"/>
<keyword evidence="1" id="KW-0472">Membrane</keyword>
<feature type="transmembrane region" description="Helical" evidence="1">
    <location>
        <begin position="194"/>
        <end position="219"/>
    </location>
</feature>
<feature type="transmembrane region" description="Helical" evidence="1">
    <location>
        <begin position="88"/>
        <end position="108"/>
    </location>
</feature>
<protein>
    <submittedName>
        <fullName evidence="2">Uncharacterized protein</fullName>
    </submittedName>
</protein>
<sequence length="697" mass="77478">MSFAPAVNAPSPDDAEKGVASVYPGEIAITFANEKGDLTTAEIVPVLPQEEKVHKPPSKPAQTASKPAKRKVSKWILWQLWFNTYRKLFTIVLIANTIMFGFAASGHWHYARKYGGAIAVGNFNVCVLVRNEIFGRCLYLFVNTCFAKWTPLRFRLMCTSILQHLGGIHSGCAIAGIIWLILRTVDVFRAHRDEHVVVLAFGVLVCVTMVITAIAALPWVRNTHHNVFEGWHRFMGWSSLVLTWMFVLLSDLWNTTTKEWNLSGEHIVRQQDFWYVMFMTFWIALPWICTRRVPVEIELPSDKVAVMRFERGMQQGLLARISRSSVKEYHAFGIISEGTHAKYHYLVCGVQGDFTSSLVNDPPKYIWTRELKLAGVSNTSKLYKRGIRICTGTGIGAALSTCIQSPNWFLIWIGSDQEKTFGPTISGLIKDNIEPERYILWDSKKRGGRPNTRQLLVDTYKSFNAEVVFVTSNYTGNSQMTQASACKEEGIPCFGTLWDFVRGPRLHRTLHFAPALALRPTTTAMTDNLAVAATPQAHAAEVEFLVRRGMTKGYQFMSLLTPPLYATFALSRYGRAQFSVNRLLRATWVGGVAGMAGGGAFEYARTAYSKPDKVRVRRVKAAYDTSSIRADDHSTIGGVLFAVLTPAVIWKRASTVNMILGGAGIGSAVGLLAHHARTITGDPAPAVRVPDIPPVPS</sequence>
<evidence type="ECO:0000313" key="2">
    <source>
        <dbReference type="EMBL" id="EPT05856.1"/>
    </source>
</evidence>
<dbReference type="eggNOG" id="ENOG502QQU2">
    <property type="taxonomic scope" value="Eukaryota"/>
</dbReference>
<name>S8FXK0_FOMSC</name>
<feature type="transmembrane region" description="Helical" evidence="1">
    <location>
        <begin position="234"/>
        <end position="253"/>
    </location>
</feature>
<dbReference type="Proteomes" id="UP000015241">
    <property type="component" value="Unassembled WGS sequence"/>
</dbReference>
<feature type="transmembrane region" description="Helical" evidence="1">
    <location>
        <begin position="161"/>
        <end position="182"/>
    </location>
</feature>
<dbReference type="InterPro" id="IPR052979">
    <property type="entry name" value="Adenylate-forming_domain"/>
</dbReference>
<keyword evidence="3" id="KW-1185">Reference proteome</keyword>
<proteinExistence type="predicted"/>
<dbReference type="EMBL" id="KE504122">
    <property type="protein sequence ID" value="EPT05856.1"/>
    <property type="molecule type" value="Genomic_DNA"/>
</dbReference>
<feature type="transmembrane region" description="Helical" evidence="1">
    <location>
        <begin position="273"/>
        <end position="288"/>
    </location>
</feature>
<dbReference type="PANTHER" id="PTHR33927">
    <property type="entry name" value="TRANSMEMBRANE PROTEIN"/>
    <property type="match status" value="1"/>
</dbReference>
<dbReference type="OrthoDB" id="3142841at2759"/>
<dbReference type="AlphaFoldDB" id="S8FXK0"/>
<gene>
    <name evidence="2" type="ORF">FOMPIDRAFT_1012934</name>
</gene>
<keyword evidence="1" id="KW-1133">Transmembrane helix</keyword>
<dbReference type="PANTHER" id="PTHR33927:SF1">
    <property type="entry name" value="TRANSMEMBRANE PROTEIN"/>
    <property type="match status" value="1"/>
</dbReference>
<reference evidence="2 3" key="1">
    <citation type="journal article" date="2012" name="Science">
        <title>The Paleozoic origin of enzymatic lignin decomposition reconstructed from 31 fungal genomes.</title>
        <authorList>
            <person name="Floudas D."/>
            <person name="Binder M."/>
            <person name="Riley R."/>
            <person name="Barry K."/>
            <person name="Blanchette R.A."/>
            <person name="Henrissat B."/>
            <person name="Martinez A.T."/>
            <person name="Otillar R."/>
            <person name="Spatafora J.W."/>
            <person name="Yadav J.S."/>
            <person name="Aerts A."/>
            <person name="Benoit I."/>
            <person name="Boyd A."/>
            <person name="Carlson A."/>
            <person name="Copeland A."/>
            <person name="Coutinho P.M."/>
            <person name="de Vries R.P."/>
            <person name="Ferreira P."/>
            <person name="Findley K."/>
            <person name="Foster B."/>
            <person name="Gaskell J."/>
            <person name="Glotzer D."/>
            <person name="Gorecki P."/>
            <person name="Heitman J."/>
            <person name="Hesse C."/>
            <person name="Hori C."/>
            <person name="Igarashi K."/>
            <person name="Jurgens J.A."/>
            <person name="Kallen N."/>
            <person name="Kersten P."/>
            <person name="Kohler A."/>
            <person name="Kuees U."/>
            <person name="Kumar T.K.A."/>
            <person name="Kuo A."/>
            <person name="LaButti K."/>
            <person name="Larrondo L.F."/>
            <person name="Lindquist E."/>
            <person name="Ling A."/>
            <person name="Lombard V."/>
            <person name="Lucas S."/>
            <person name="Lundell T."/>
            <person name="Martin R."/>
            <person name="McLaughlin D.J."/>
            <person name="Morgenstern I."/>
            <person name="Morin E."/>
            <person name="Murat C."/>
            <person name="Nagy L.G."/>
            <person name="Nolan M."/>
            <person name="Ohm R.A."/>
            <person name="Patyshakuliyeva A."/>
            <person name="Rokas A."/>
            <person name="Ruiz-Duenas F.J."/>
            <person name="Sabat G."/>
            <person name="Salamov A."/>
            <person name="Samejima M."/>
            <person name="Schmutz J."/>
            <person name="Slot J.C."/>
            <person name="St John F."/>
            <person name="Stenlid J."/>
            <person name="Sun H."/>
            <person name="Sun S."/>
            <person name="Syed K."/>
            <person name="Tsang A."/>
            <person name="Wiebenga A."/>
            <person name="Young D."/>
            <person name="Pisabarro A."/>
            <person name="Eastwood D.C."/>
            <person name="Martin F."/>
            <person name="Cullen D."/>
            <person name="Grigoriev I.V."/>
            <person name="Hibbett D.S."/>
        </authorList>
    </citation>
    <scope>NUCLEOTIDE SEQUENCE</scope>
    <source>
        <strain evidence="3">FP-58527</strain>
    </source>
</reference>
<evidence type="ECO:0000256" key="1">
    <source>
        <dbReference type="SAM" id="Phobius"/>
    </source>
</evidence>
<keyword evidence="1" id="KW-0812">Transmembrane</keyword>
<accession>S8FXK0</accession>
<dbReference type="InParanoid" id="S8FXK0"/>